<dbReference type="InterPro" id="IPR032710">
    <property type="entry name" value="NTF2-like_dom_sf"/>
</dbReference>
<protein>
    <submittedName>
        <fullName evidence="3">Ketosteroid isomerase homolog</fullName>
    </submittedName>
</protein>
<dbReference type="EMBL" id="FONX01000015">
    <property type="protein sequence ID" value="SFF17837.1"/>
    <property type="molecule type" value="Genomic_DNA"/>
</dbReference>
<dbReference type="Pfam" id="PF13474">
    <property type="entry name" value="SnoaL_3"/>
    <property type="match status" value="1"/>
</dbReference>
<feature type="region of interest" description="Disordered" evidence="1">
    <location>
        <begin position="133"/>
        <end position="154"/>
    </location>
</feature>
<keyword evidence="4" id="KW-1185">Reference proteome</keyword>
<evidence type="ECO:0000313" key="3">
    <source>
        <dbReference type="EMBL" id="SFF17837.1"/>
    </source>
</evidence>
<accession>A0A1I2GLW3</accession>
<dbReference type="PANTHER" id="PTHR34957:SF1">
    <property type="entry name" value="NUCLEAR TRANSPORT FACTOR 2 (NTF2) FAMILY PROTEIN"/>
    <property type="match status" value="1"/>
</dbReference>
<evidence type="ECO:0000259" key="2">
    <source>
        <dbReference type="Pfam" id="PF13474"/>
    </source>
</evidence>
<proteinExistence type="predicted"/>
<sequence>MTRSSLRAATIGGSPDDTEAAFYEALQAGDIERLMACWADDDEIVCVHPGGPRLLGPGAIRAAFSAMFEHGTLRARPTQVHRVLALASAVHSVVEHVEVMLPDGPREAVVQATNVYHKTAQGWRLVAHHASPGTVREAQGVQSPGAGHAATVLH</sequence>
<dbReference type="GO" id="GO:0016853">
    <property type="term" value="F:isomerase activity"/>
    <property type="evidence" value="ECO:0007669"/>
    <property type="project" value="UniProtKB-KW"/>
</dbReference>
<reference evidence="4" key="1">
    <citation type="submission" date="2016-10" db="EMBL/GenBank/DDBJ databases">
        <authorList>
            <person name="Varghese N."/>
            <person name="Submissions S."/>
        </authorList>
    </citation>
    <scope>NUCLEOTIDE SEQUENCE [LARGE SCALE GENOMIC DNA]</scope>
    <source>
        <strain evidence="4">DSM 27981</strain>
    </source>
</reference>
<dbReference type="Gene3D" id="3.10.450.50">
    <property type="match status" value="1"/>
</dbReference>
<dbReference type="PANTHER" id="PTHR34957">
    <property type="entry name" value="NUCLEAR TRANSPORT FACTOR 2 (NTF2) FAMILY PROTEIN"/>
    <property type="match status" value="1"/>
</dbReference>
<name>A0A1I2GLW3_9BURK</name>
<dbReference type="InterPro" id="IPR037401">
    <property type="entry name" value="SnoaL-like"/>
</dbReference>
<feature type="domain" description="SnoaL-like" evidence="2">
    <location>
        <begin position="20"/>
        <end position="132"/>
    </location>
</feature>
<dbReference type="SUPFAM" id="SSF54427">
    <property type="entry name" value="NTF2-like"/>
    <property type="match status" value="1"/>
</dbReference>
<dbReference type="RefSeq" id="WP_092940952.1">
    <property type="nucleotide sequence ID" value="NZ_FONX01000015.1"/>
</dbReference>
<dbReference type="OrthoDB" id="5767026at2"/>
<evidence type="ECO:0000313" key="4">
    <source>
        <dbReference type="Proteomes" id="UP000199119"/>
    </source>
</evidence>
<keyword evidence="3" id="KW-0413">Isomerase</keyword>
<organism evidence="3 4">
    <name type="scientific">Paracidovorax wautersii</name>
    <dbReference type="NCBI Taxonomy" id="1177982"/>
    <lineage>
        <taxon>Bacteria</taxon>
        <taxon>Pseudomonadati</taxon>
        <taxon>Pseudomonadota</taxon>
        <taxon>Betaproteobacteria</taxon>
        <taxon>Burkholderiales</taxon>
        <taxon>Comamonadaceae</taxon>
        <taxon>Paracidovorax</taxon>
    </lineage>
</organism>
<dbReference type="AlphaFoldDB" id="A0A1I2GLW3"/>
<evidence type="ECO:0000256" key="1">
    <source>
        <dbReference type="SAM" id="MobiDB-lite"/>
    </source>
</evidence>
<dbReference type="STRING" id="1177982.SAMN04489711_115107"/>
<gene>
    <name evidence="3" type="ORF">SAMN04489711_115107</name>
</gene>
<dbReference type="Proteomes" id="UP000199119">
    <property type="component" value="Unassembled WGS sequence"/>
</dbReference>